<dbReference type="InterPro" id="IPR032675">
    <property type="entry name" value="LRR_dom_sf"/>
</dbReference>
<feature type="compositionally biased region" description="Polar residues" evidence="3">
    <location>
        <begin position="19"/>
        <end position="36"/>
    </location>
</feature>
<dbReference type="STRING" id="1137138.A0A067NMJ9"/>
<accession>A0A067NMJ9</accession>
<feature type="region of interest" description="Disordered" evidence="3">
    <location>
        <begin position="1"/>
        <end position="63"/>
    </location>
</feature>
<evidence type="ECO:0008006" key="6">
    <source>
        <dbReference type="Google" id="ProtNLM"/>
    </source>
</evidence>
<name>A0A067NMJ9_PLEO1</name>
<gene>
    <name evidence="4" type="ORF">PLEOSDRAFT_1045158</name>
</gene>
<reference evidence="5" key="1">
    <citation type="journal article" date="2014" name="Proc. Natl. Acad. Sci. U.S.A.">
        <title>Extensive sampling of basidiomycete genomes demonstrates inadequacy of the white-rot/brown-rot paradigm for wood decay fungi.</title>
        <authorList>
            <person name="Riley R."/>
            <person name="Salamov A.A."/>
            <person name="Brown D.W."/>
            <person name="Nagy L.G."/>
            <person name="Floudas D."/>
            <person name="Held B.W."/>
            <person name="Levasseur A."/>
            <person name="Lombard V."/>
            <person name="Morin E."/>
            <person name="Otillar R."/>
            <person name="Lindquist E.A."/>
            <person name="Sun H."/>
            <person name="LaButti K.M."/>
            <person name="Schmutz J."/>
            <person name="Jabbour D."/>
            <person name="Luo H."/>
            <person name="Baker S.E."/>
            <person name="Pisabarro A.G."/>
            <person name="Walton J.D."/>
            <person name="Blanchette R.A."/>
            <person name="Henrissat B."/>
            <person name="Martin F."/>
            <person name="Cullen D."/>
            <person name="Hibbett D.S."/>
            <person name="Grigoriev I.V."/>
        </authorList>
    </citation>
    <scope>NUCLEOTIDE SEQUENCE [LARGE SCALE GENOMIC DNA]</scope>
    <source>
        <strain evidence="5">PC15</strain>
    </source>
</reference>
<protein>
    <recommendedName>
        <fullName evidence="6">L domain-like protein</fullName>
    </recommendedName>
</protein>
<organism evidence="4 5">
    <name type="scientific">Pleurotus ostreatus (strain PC15)</name>
    <name type="common">Oyster mushroom</name>
    <dbReference type="NCBI Taxonomy" id="1137138"/>
    <lineage>
        <taxon>Eukaryota</taxon>
        <taxon>Fungi</taxon>
        <taxon>Dikarya</taxon>
        <taxon>Basidiomycota</taxon>
        <taxon>Agaricomycotina</taxon>
        <taxon>Agaricomycetes</taxon>
        <taxon>Agaricomycetidae</taxon>
        <taxon>Agaricales</taxon>
        <taxon>Pleurotineae</taxon>
        <taxon>Pleurotaceae</taxon>
        <taxon>Pleurotus</taxon>
    </lineage>
</organism>
<dbReference type="SMART" id="SM00365">
    <property type="entry name" value="LRR_SD22"/>
    <property type="match status" value="5"/>
</dbReference>
<evidence type="ECO:0000256" key="3">
    <source>
        <dbReference type="SAM" id="MobiDB-lite"/>
    </source>
</evidence>
<evidence type="ECO:0000256" key="1">
    <source>
        <dbReference type="ARBA" id="ARBA00022614"/>
    </source>
</evidence>
<feature type="compositionally biased region" description="Low complexity" evidence="3">
    <location>
        <begin position="479"/>
        <end position="495"/>
    </location>
</feature>
<dbReference type="Gene3D" id="3.80.10.10">
    <property type="entry name" value="Ribonuclease Inhibitor"/>
    <property type="match status" value="2"/>
</dbReference>
<dbReference type="SUPFAM" id="SSF52058">
    <property type="entry name" value="L domain-like"/>
    <property type="match status" value="1"/>
</dbReference>
<dbReference type="PANTHER" id="PTHR47566:SF1">
    <property type="entry name" value="PROTEIN NUD1"/>
    <property type="match status" value="1"/>
</dbReference>
<evidence type="ECO:0000256" key="2">
    <source>
        <dbReference type="ARBA" id="ARBA00022737"/>
    </source>
</evidence>
<dbReference type="Pfam" id="PF13855">
    <property type="entry name" value="LRR_8"/>
    <property type="match status" value="2"/>
</dbReference>
<dbReference type="VEuPathDB" id="FungiDB:PLEOSDRAFT_1045158"/>
<dbReference type="AlphaFoldDB" id="A0A067NMJ9"/>
<dbReference type="OrthoDB" id="7451790at2759"/>
<dbReference type="EMBL" id="KL198010">
    <property type="protein sequence ID" value="KDQ25307.1"/>
    <property type="molecule type" value="Genomic_DNA"/>
</dbReference>
<dbReference type="SMART" id="SM00364">
    <property type="entry name" value="LRR_BAC"/>
    <property type="match status" value="3"/>
</dbReference>
<dbReference type="PANTHER" id="PTHR47566">
    <property type="match status" value="1"/>
</dbReference>
<dbReference type="GO" id="GO:0035591">
    <property type="term" value="F:signaling adaptor activity"/>
    <property type="evidence" value="ECO:0007669"/>
    <property type="project" value="TreeGrafter"/>
</dbReference>
<evidence type="ECO:0000313" key="5">
    <source>
        <dbReference type="Proteomes" id="UP000027073"/>
    </source>
</evidence>
<evidence type="ECO:0000313" key="4">
    <source>
        <dbReference type="EMBL" id="KDQ25307.1"/>
    </source>
</evidence>
<dbReference type="InterPro" id="IPR001611">
    <property type="entry name" value="Leu-rich_rpt"/>
</dbReference>
<dbReference type="GO" id="GO:0061499">
    <property type="term" value="C:outer plaque of mitotic spindle pole body"/>
    <property type="evidence" value="ECO:0007669"/>
    <property type="project" value="TreeGrafter"/>
</dbReference>
<sequence length="577" mass="63189">NNESPTKTSTSERPDELQPLTSRDPNSAAGSITSRGNDSRRVSSRSSKHAVLSPTRSYRGIPTTTGNATFLTECSFGVAHDRLVQVITDVQPFEPHWEELSHIDLSEKKIESVARLKEFLPHLDSLSFGVPSSVRTLSVSSNSLTALSSFGHLLNLENLDISKNDIDSLRQLSCLRHLRELRADANKIGSIDGLERMDGLVKLSLQGNLIQAVDLAQCRWTRLEMLNLSQNHLDNISGLASLPSLIALNVDSNDLTRLEFTASMPKLRILRASHNRLQELDVGLIMNLRTLYADGNVLGGKLQNLDRLAKLENLSLRNQSGGALALRPRDIRDVKRLYLSGNPLPTSFFSTSTTPFYNLLYLEVAGCRISSLPPTVSSLFPNLRVLNLNYNFLDEADVCALLGGVNAPAAGSNSAGYSNGLGRLRKLMIVGSRVRSMKKVVGLLSRLREVELLDFRMNPCTLGWYLPLLVKDIPGALQPSKTSSSSSEPATSNSNGAESRPRDTWQELDTKFRRDLPDDAYIGRLAYRGLVMRACGGIRMLDGVEVTEKERKKAMGVLKGIGARKRDGGTGGAAGKD</sequence>
<dbReference type="InParanoid" id="A0A067NMJ9"/>
<dbReference type="InterPro" id="IPR003591">
    <property type="entry name" value="Leu-rich_rpt_typical-subtyp"/>
</dbReference>
<dbReference type="GO" id="GO:0031028">
    <property type="term" value="P:septation initiation signaling"/>
    <property type="evidence" value="ECO:0007669"/>
    <property type="project" value="TreeGrafter"/>
</dbReference>
<dbReference type="HOGENOM" id="CLU_008915_1_0_1"/>
<keyword evidence="1" id="KW-0433">Leucine-rich repeat</keyword>
<keyword evidence="2" id="KW-0677">Repeat</keyword>
<dbReference type="InterPro" id="IPR052574">
    <property type="entry name" value="CDIRP"/>
</dbReference>
<dbReference type="Proteomes" id="UP000027073">
    <property type="component" value="Unassembled WGS sequence"/>
</dbReference>
<dbReference type="GO" id="GO:1902412">
    <property type="term" value="P:regulation of mitotic cytokinesis"/>
    <property type="evidence" value="ECO:0007669"/>
    <property type="project" value="TreeGrafter"/>
</dbReference>
<feature type="non-terminal residue" evidence="4">
    <location>
        <position position="1"/>
    </location>
</feature>
<dbReference type="SMART" id="SM00369">
    <property type="entry name" value="LRR_TYP"/>
    <property type="match status" value="6"/>
</dbReference>
<proteinExistence type="predicted"/>
<feature type="region of interest" description="Disordered" evidence="3">
    <location>
        <begin position="477"/>
        <end position="505"/>
    </location>
</feature>